<dbReference type="InParanoid" id="A0A665VQF4"/>
<feature type="domain" description="Cadherin" evidence="13">
    <location>
        <begin position="42"/>
        <end position="139"/>
    </location>
</feature>
<feature type="domain" description="Cadherin" evidence="13">
    <location>
        <begin position="659"/>
        <end position="753"/>
    </location>
</feature>
<dbReference type="FunFam" id="2.60.40.60:FF:000020">
    <property type="entry name" value="Dachsous cadherin-related 1b"/>
    <property type="match status" value="1"/>
</dbReference>
<evidence type="ECO:0000256" key="5">
    <source>
        <dbReference type="ARBA" id="ARBA00022737"/>
    </source>
</evidence>
<keyword evidence="8" id="KW-1133">Transmembrane helix</keyword>
<dbReference type="InterPro" id="IPR020894">
    <property type="entry name" value="Cadherin_CS"/>
</dbReference>
<name>A0A665VQF4_ECHNA</name>
<protein>
    <recommendedName>
        <fullName evidence="13">Cadherin domain-containing protein</fullName>
    </recommendedName>
</protein>
<evidence type="ECO:0000313" key="14">
    <source>
        <dbReference type="Ensembl" id="ENSENLP00000033951.1"/>
    </source>
</evidence>
<dbReference type="FunFam" id="2.60.40.60:FF:000037">
    <property type="entry name" value="FAT atypical cadherin 1"/>
    <property type="match status" value="1"/>
</dbReference>
<keyword evidence="4" id="KW-0732">Signal</keyword>
<dbReference type="GO" id="GO:0005509">
    <property type="term" value="F:calcium ion binding"/>
    <property type="evidence" value="ECO:0007669"/>
    <property type="project" value="UniProtKB-UniRule"/>
</dbReference>
<evidence type="ECO:0000256" key="3">
    <source>
        <dbReference type="ARBA" id="ARBA00022692"/>
    </source>
</evidence>
<feature type="domain" description="Cadherin" evidence="13">
    <location>
        <begin position="251"/>
        <end position="351"/>
    </location>
</feature>
<keyword evidence="15" id="KW-1185">Reference proteome</keyword>
<dbReference type="SMART" id="SM00112">
    <property type="entry name" value="CA"/>
    <property type="match status" value="7"/>
</dbReference>
<dbReference type="GO" id="GO:0005911">
    <property type="term" value="C:cell-cell junction"/>
    <property type="evidence" value="ECO:0007669"/>
    <property type="project" value="TreeGrafter"/>
</dbReference>
<dbReference type="FunFam" id="2.60.40.60:FF:000134">
    <property type="entry name" value="protocadherin Fat 4"/>
    <property type="match status" value="1"/>
</dbReference>
<evidence type="ECO:0000256" key="6">
    <source>
        <dbReference type="ARBA" id="ARBA00022837"/>
    </source>
</evidence>
<dbReference type="GO" id="GO:0005886">
    <property type="term" value="C:plasma membrane"/>
    <property type="evidence" value="ECO:0007669"/>
    <property type="project" value="InterPro"/>
</dbReference>
<dbReference type="InterPro" id="IPR050971">
    <property type="entry name" value="Cadherin-domain_protein"/>
</dbReference>
<dbReference type="PROSITE" id="PS50268">
    <property type="entry name" value="CADHERIN_2"/>
    <property type="match status" value="7"/>
</dbReference>
<dbReference type="PANTHER" id="PTHR24025">
    <property type="entry name" value="DESMOGLEIN FAMILY MEMBER"/>
    <property type="match status" value="1"/>
</dbReference>
<keyword evidence="11" id="KW-0325">Glycoprotein</keyword>
<dbReference type="CDD" id="cd11304">
    <property type="entry name" value="Cadherin_repeat"/>
    <property type="match status" value="6"/>
</dbReference>
<evidence type="ECO:0000256" key="7">
    <source>
        <dbReference type="ARBA" id="ARBA00022889"/>
    </source>
</evidence>
<dbReference type="SUPFAM" id="SSF49313">
    <property type="entry name" value="Cadherin-like"/>
    <property type="match status" value="8"/>
</dbReference>
<dbReference type="PANTHER" id="PTHR24025:SF31">
    <property type="entry name" value="NEURAL-CADHERIN"/>
    <property type="match status" value="1"/>
</dbReference>
<sequence length="800" mass="88600">IGAFIFFSLPGDNAELQVVAGDEGTEFFINSVGSLCLNKESVSIPEDTVLHSAVMTVHAEDGDTGSNGEVLYDLKSTSGGTFSINPRSGIIYLEKTLNREEVDTLTISITATDKGSPRMETTMNLTVHVEDANDHDPEFSQSTYSLTVREDIPRGTSLLLVQAHDQDIGPNGQVRYFLTQASPFTMDSVRGVITVMDKLDRERQSMHNLKIIVLDQGNTPRSATHPIEPLSSSVLVTVLIGDVNDHWPQFMNSPYVAYVPTKMDPGSVVCAVRATDEDSEMNAELHYLLYGQNSDLFSINPYSGTVITSGALWRTEDIIINIRVEDAGENPKFDITTMSIRFQNVSNFPEMNVDVLSYSLPEDELVGTLVAVVSSVSVRAEPVSFYLASGNFEEMFHVEQLTGALTVENTLDYESKKEFTLLVEARDSGLPPFSSFAEIHINISDVNDNIPRFTQVEYRCEIFENSPPSWVCDVLAIDADSASYGTVQYNITGGNADHFFTIDPENGVLSTTTSLDRENSPEFILFVEAVELLNPLHKDGKTVTIVVLDRNDNVPRFSQIFFTEVAEDAPVGYTVIHVTATDDDASPNSFINYSKFDQSDNLPFNIDFTTGYITVKRPLDREMQDNYVLKVIANDSAWSIATDVALLITDVNDNRPVFSDNFYNIVLPETKDKDVFVVQVQAEDLDSGQNSEILYVIEPPNEEFWVNSLTLHSPVFEIYQFTVIAFDCGSISLRSNVTVTVRLDPYNHYPPMFLPSQPLIAIPHHMAVGTEVVQFTAIDLDVNNSSANIEYSLNGGNGSD</sequence>
<reference evidence="14" key="1">
    <citation type="submission" date="2021-04" db="EMBL/GenBank/DDBJ databases">
        <authorList>
            <consortium name="Wellcome Sanger Institute Data Sharing"/>
        </authorList>
    </citation>
    <scope>NUCLEOTIDE SEQUENCE [LARGE SCALE GENOMIC DNA]</scope>
</reference>
<keyword evidence="6 12" id="KW-0106">Calcium</keyword>
<comment type="subcellular location">
    <subcellularLocation>
        <location evidence="1">Membrane</location>
        <topology evidence="1">Single-pass membrane protein</topology>
    </subcellularLocation>
</comment>
<dbReference type="Ensembl" id="ENSENLT00000034885.1">
    <property type="protein sequence ID" value="ENSENLP00000033951.1"/>
    <property type="gene ID" value="ENSENLG00000014893.1"/>
</dbReference>
<feature type="domain" description="Cadherin" evidence="13">
    <location>
        <begin position="352"/>
        <end position="453"/>
    </location>
</feature>
<dbReference type="Gene3D" id="2.60.40.60">
    <property type="entry name" value="Cadherins"/>
    <property type="match status" value="7"/>
</dbReference>
<feature type="domain" description="Cadherin" evidence="13">
    <location>
        <begin position="557"/>
        <end position="658"/>
    </location>
</feature>
<dbReference type="AlphaFoldDB" id="A0A665VQF4"/>
<feature type="domain" description="Cadherin" evidence="13">
    <location>
        <begin position="454"/>
        <end position="557"/>
    </location>
</feature>
<keyword evidence="9" id="KW-0472">Membrane</keyword>
<feature type="domain" description="Cadherin" evidence="13">
    <location>
        <begin position="140"/>
        <end position="250"/>
    </location>
</feature>
<dbReference type="GO" id="GO:0007156">
    <property type="term" value="P:homophilic cell adhesion via plasma membrane adhesion molecules"/>
    <property type="evidence" value="ECO:0007669"/>
    <property type="project" value="InterPro"/>
</dbReference>
<dbReference type="FunFam" id="2.60.40.60:FF:000024">
    <property type="entry name" value="FAT atypical cadherin 3"/>
    <property type="match status" value="1"/>
</dbReference>
<dbReference type="Proteomes" id="UP000472264">
    <property type="component" value="Chromosome 13"/>
</dbReference>
<accession>A0A665VQF4</accession>
<evidence type="ECO:0000256" key="4">
    <source>
        <dbReference type="ARBA" id="ARBA00022729"/>
    </source>
</evidence>
<keyword evidence="3" id="KW-0812">Transmembrane</keyword>
<organism evidence="14 15">
    <name type="scientific">Echeneis naucrates</name>
    <name type="common">Live sharksucker</name>
    <dbReference type="NCBI Taxonomy" id="173247"/>
    <lineage>
        <taxon>Eukaryota</taxon>
        <taxon>Metazoa</taxon>
        <taxon>Chordata</taxon>
        <taxon>Craniata</taxon>
        <taxon>Vertebrata</taxon>
        <taxon>Euteleostomi</taxon>
        <taxon>Actinopterygii</taxon>
        <taxon>Neopterygii</taxon>
        <taxon>Teleostei</taxon>
        <taxon>Neoteleostei</taxon>
        <taxon>Acanthomorphata</taxon>
        <taxon>Carangaria</taxon>
        <taxon>Carangiformes</taxon>
        <taxon>Echeneidae</taxon>
        <taxon>Echeneis</taxon>
    </lineage>
</organism>
<reference evidence="14" key="3">
    <citation type="submission" date="2025-09" db="UniProtKB">
        <authorList>
            <consortium name="Ensembl"/>
        </authorList>
    </citation>
    <scope>IDENTIFICATION</scope>
</reference>
<dbReference type="InterPro" id="IPR002126">
    <property type="entry name" value="Cadherin-like_dom"/>
</dbReference>
<evidence type="ECO:0000256" key="11">
    <source>
        <dbReference type="ARBA" id="ARBA00023180"/>
    </source>
</evidence>
<evidence type="ECO:0000256" key="2">
    <source>
        <dbReference type="ARBA" id="ARBA00022536"/>
    </source>
</evidence>
<dbReference type="PROSITE" id="PS00232">
    <property type="entry name" value="CADHERIN_1"/>
    <property type="match status" value="5"/>
</dbReference>
<evidence type="ECO:0000256" key="10">
    <source>
        <dbReference type="ARBA" id="ARBA00023157"/>
    </source>
</evidence>
<keyword evidence="5" id="KW-0677">Repeat</keyword>
<keyword evidence="2" id="KW-0245">EGF-like domain</keyword>
<proteinExistence type="predicted"/>
<dbReference type="OMA" id="YELWLEA"/>
<dbReference type="GO" id="GO:0009653">
    <property type="term" value="P:anatomical structure morphogenesis"/>
    <property type="evidence" value="ECO:0007669"/>
    <property type="project" value="UniProtKB-ARBA"/>
</dbReference>
<evidence type="ECO:0000256" key="12">
    <source>
        <dbReference type="PROSITE-ProRule" id="PRU00043"/>
    </source>
</evidence>
<evidence type="ECO:0000256" key="9">
    <source>
        <dbReference type="ARBA" id="ARBA00023136"/>
    </source>
</evidence>
<reference evidence="14" key="2">
    <citation type="submission" date="2025-08" db="UniProtKB">
        <authorList>
            <consortium name="Ensembl"/>
        </authorList>
    </citation>
    <scope>IDENTIFICATION</scope>
</reference>
<evidence type="ECO:0000256" key="1">
    <source>
        <dbReference type="ARBA" id="ARBA00004167"/>
    </source>
</evidence>
<dbReference type="InterPro" id="IPR015919">
    <property type="entry name" value="Cadherin-like_sf"/>
</dbReference>
<dbReference type="Pfam" id="PF00028">
    <property type="entry name" value="Cadherin"/>
    <property type="match status" value="6"/>
</dbReference>
<evidence type="ECO:0000313" key="15">
    <source>
        <dbReference type="Proteomes" id="UP000472264"/>
    </source>
</evidence>
<dbReference type="PRINTS" id="PR00205">
    <property type="entry name" value="CADHERIN"/>
</dbReference>
<evidence type="ECO:0000256" key="8">
    <source>
        <dbReference type="ARBA" id="ARBA00022989"/>
    </source>
</evidence>
<keyword evidence="10" id="KW-1015">Disulfide bond</keyword>
<evidence type="ECO:0000259" key="13">
    <source>
        <dbReference type="PROSITE" id="PS50268"/>
    </source>
</evidence>
<keyword evidence="7" id="KW-0130">Cell adhesion</keyword>